<dbReference type="PANTHER" id="PTHR40465:SF1">
    <property type="entry name" value="DUF6534 DOMAIN-CONTAINING PROTEIN"/>
    <property type="match status" value="1"/>
</dbReference>
<accession>A0A9P5YP60</accession>
<reference evidence="3" key="1">
    <citation type="submission" date="2020-11" db="EMBL/GenBank/DDBJ databases">
        <authorList>
            <consortium name="DOE Joint Genome Institute"/>
            <person name="Ahrendt S."/>
            <person name="Riley R."/>
            <person name="Andreopoulos W."/>
            <person name="Labutti K."/>
            <person name="Pangilinan J."/>
            <person name="Ruiz-Duenas F.J."/>
            <person name="Barrasa J.M."/>
            <person name="Sanchez-Garcia M."/>
            <person name="Camarero S."/>
            <person name="Miyauchi S."/>
            <person name="Serrano A."/>
            <person name="Linde D."/>
            <person name="Babiker R."/>
            <person name="Drula E."/>
            <person name="Ayuso-Fernandez I."/>
            <person name="Pacheco R."/>
            <person name="Padilla G."/>
            <person name="Ferreira P."/>
            <person name="Barriuso J."/>
            <person name="Kellner H."/>
            <person name="Castanera R."/>
            <person name="Alfaro M."/>
            <person name="Ramirez L."/>
            <person name="Pisabarro A.G."/>
            <person name="Kuo A."/>
            <person name="Tritt A."/>
            <person name="Lipzen A."/>
            <person name="He G."/>
            <person name="Yan M."/>
            <person name="Ng V."/>
            <person name="Cullen D."/>
            <person name="Martin F."/>
            <person name="Rosso M.-N."/>
            <person name="Henrissat B."/>
            <person name="Hibbett D."/>
            <person name="Martinez A.T."/>
            <person name="Grigoriev I.V."/>
        </authorList>
    </citation>
    <scope>NUCLEOTIDE SEQUENCE</scope>
    <source>
        <strain evidence="3">CIRM-BRFM 674</strain>
    </source>
</reference>
<keyword evidence="4" id="KW-1185">Reference proteome</keyword>
<gene>
    <name evidence="3" type="ORF">BDN70DRAFT_817344</name>
</gene>
<proteinExistence type="predicted"/>
<evidence type="ECO:0000259" key="2">
    <source>
        <dbReference type="Pfam" id="PF20152"/>
    </source>
</evidence>
<dbReference type="InterPro" id="IPR045339">
    <property type="entry name" value="DUF6534"/>
</dbReference>
<keyword evidence="1" id="KW-0812">Transmembrane</keyword>
<sequence length="316" mass="35414">MRIQFIVVVTNWALFGVLSIQVYIHSQAFPNDRPILKTLVYGVYLMEMAQTILLTQTGWAMLVQGFGNVEAVDEIGTTFISVPLIGGLVGLLVQLFYAWRIAIISHKKIIPAIIFFVRCQSLLSTECTNLNDFYRSLLPPLQIWGGATSFCDVVIAVCMCYYLRKNKGIVSKTQALVSRLVKMTIETGVLTGQFPSMTRTLPSVSIVSLIFYYSAGLRNFSYFVVPLSMQGKLYSTTMLAVLNSRMVTRMATESTAWRDNELPFTTLPPLRNVETLRLNLSPMARLPISNNSPKDSNGTVINIRKVSHFFTPKNTI</sequence>
<keyword evidence="1" id="KW-0472">Membrane</keyword>
<dbReference type="OrthoDB" id="2535105at2759"/>
<feature type="transmembrane region" description="Helical" evidence="1">
    <location>
        <begin position="143"/>
        <end position="163"/>
    </location>
</feature>
<dbReference type="Proteomes" id="UP000807469">
    <property type="component" value="Unassembled WGS sequence"/>
</dbReference>
<feature type="transmembrane region" description="Helical" evidence="1">
    <location>
        <begin position="75"/>
        <end position="97"/>
    </location>
</feature>
<comment type="caution">
    <text evidence="3">The sequence shown here is derived from an EMBL/GenBank/DDBJ whole genome shotgun (WGS) entry which is preliminary data.</text>
</comment>
<feature type="transmembrane region" description="Helical" evidence="1">
    <location>
        <begin position="6"/>
        <end position="24"/>
    </location>
</feature>
<organism evidence="3 4">
    <name type="scientific">Pholiota conissans</name>
    <dbReference type="NCBI Taxonomy" id="109636"/>
    <lineage>
        <taxon>Eukaryota</taxon>
        <taxon>Fungi</taxon>
        <taxon>Dikarya</taxon>
        <taxon>Basidiomycota</taxon>
        <taxon>Agaricomycotina</taxon>
        <taxon>Agaricomycetes</taxon>
        <taxon>Agaricomycetidae</taxon>
        <taxon>Agaricales</taxon>
        <taxon>Agaricineae</taxon>
        <taxon>Strophariaceae</taxon>
        <taxon>Pholiota</taxon>
    </lineage>
</organism>
<evidence type="ECO:0000313" key="4">
    <source>
        <dbReference type="Proteomes" id="UP000807469"/>
    </source>
</evidence>
<evidence type="ECO:0000256" key="1">
    <source>
        <dbReference type="SAM" id="Phobius"/>
    </source>
</evidence>
<dbReference type="EMBL" id="MU155448">
    <property type="protein sequence ID" value="KAF9473373.1"/>
    <property type="molecule type" value="Genomic_DNA"/>
</dbReference>
<dbReference type="Pfam" id="PF20152">
    <property type="entry name" value="DUF6534"/>
    <property type="match status" value="1"/>
</dbReference>
<protein>
    <recommendedName>
        <fullName evidence="2">DUF6534 domain-containing protein</fullName>
    </recommendedName>
</protein>
<keyword evidence="1" id="KW-1133">Transmembrane helix</keyword>
<feature type="domain" description="DUF6534" evidence="2">
    <location>
        <begin position="149"/>
        <end position="246"/>
    </location>
</feature>
<dbReference type="PANTHER" id="PTHR40465">
    <property type="entry name" value="CHROMOSOME 1, WHOLE GENOME SHOTGUN SEQUENCE"/>
    <property type="match status" value="1"/>
</dbReference>
<evidence type="ECO:0000313" key="3">
    <source>
        <dbReference type="EMBL" id="KAF9473373.1"/>
    </source>
</evidence>
<name>A0A9P5YP60_9AGAR</name>
<dbReference type="AlphaFoldDB" id="A0A9P5YP60"/>
<feature type="transmembrane region" description="Helical" evidence="1">
    <location>
        <begin position="36"/>
        <end position="55"/>
    </location>
</feature>